<dbReference type="Pfam" id="PF25182">
    <property type="entry name" value="NonGDSL"/>
    <property type="match status" value="1"/>
</dbReference>
<protein>
    <submittedName>
        <fullName evidence="2">Lipase</fullName>
    </submittedName>
</protein>
<dbReference type="EMBL" id="BANB01000303">
    <property type="protein sequence ID" value="GAN77414.1"/>
    <property type="molecule type" value="Genomic_DNA"/>
</dbReference>
<dbReference type="Gene3D" id="3.40.50.1110">
    <property type="entry name" value="SGNH hydrolase"/>
    <property type="match status" value="1"/>
</dbReference>
<comment type="caution">
    <text evidence="2">The sequence shown here is derived from an EMBL/GenBank/DDBJ whole genome shotgun (WGS) entry which is preliminary data.</text>
</comment>
<dbReference type="PANTHER" id="PTHR30383">
    <property type="entry name" value="THIOESTERASE 1/PROTEASE 1/LYSOPHOSPHOLIPASE L1"/>
    <property type="match status" value="1"/>
</dbReference>
<accession>A0A0D6P974</accession>
<dbReference type="GO" id="GO:0004622">
    <property type="term" value="F:phosphatidylcholine lysophospholipase activity"/>
    <property type="evidence" value="ECO:0007669"/>
    <property type="project" value="TreeGrafter"/>
</dbReference>
<keyword evidence="1" id="KW-0732">Signal</keyword>
<organism evidence="2 3">
    <name type="scientific">Acidisphaera rubrifaciens HS-AP3</name>
    <dbReference type="NCBI Taxonomy" id="1231350"/>
    <lineage>
        <taxon>Bacteria</taxon>
        <taxon>Pseudomonadati</taxon>
        <taxon>Pseudomonadota</taxon>
        <taxon>Alphaproteobacteria</taxon>
        <taxon>Acetobacterales</taxon>
        <taxon>Acetobacteraceae</taxon>
        <taxon>Acidisphaera</taxon>
    </lineage>
</organism>
<evidence type="ECO:0000256" key="1">
    <source>
        <dbReference type="SAM" id="SignalP"/>
    </source>
</evidence>
<sequence length="260" mass="27175">MPVRVRSLLRGVASACLAATLSLAVGGAAFARGEAVACPDVAPVMGLALPHLKAAIAHNVQAVIVAFGSSSTQGWMASDAAHTYPAVLQRLLSRALPATHLAVINRGIGGQDAAEELARLDQDVIALRPQLVIWQVGANGALEGIDPALFKRLVVAGIRRMQGAGIDVVLMDNQRAPRILASREHLLMEHSLAEIASVTGSGMFARSALMDAWQAAGRPYAEFIAADKLHQNDLGYRCVAEALARAIVAGLGSGEMVSTH</sequence>
<evidence type="ECO:0000313" key="3">
    <source>
        <dbReference type="Proteomes" id="UP000032680"/>
    </source>
</evidence>
<dbReference type="InterPro" id="IPR057572">
    <property type="entry name" value="NonGDSL"/>
</dbReference>
<name>A0A0D6P974_9PROT</name>
<gene>
    <name evidence="2" type="ORF">Asru_0303_17</name>
</gene>
<dbReference type="Proteomes" id="UP000032680">
    <property type="component" value="Unassembled WGS sequence"/>
</dbReference>
<dbReference type="InterPro" id="IPR036514">
    <property type="entry name" value="SGNH_hydro_sf"/>
</dbReference>
<dbReference type="InterPro" id="IPR051532">
    <property type="entry name" value="Ester_Hydrolysis_Enzymes"/>
</dbReference>
<evidence type="ECO:0000313" key="2">
    <source>
        <dbReference type="EMBL" id="GAN77414.1"/>
    </source>
</evidence>
<dbReference type="PANTHER" id="PTHR30383:SF5">
    <property type="entry name" value="SGNH HYDROLASE-TYPE ESTERASE DOMAIN-CONTAINING PROTEIN"/>
    <property type="match status" value="1"/>
</dbReference>
<dbReference type="AlphaFoldDB" id="A0A0D6P974"/>
<reference evidence="2 3" key="1">
    <citation type="submission" date="2012-11" db="EMBL/GenBank/DDBJ databases">
        <title>Whole genome sequence of Acidisphaera rubrifaciens HS-AP3.</title>
        <authorList>
            <person name="Azuma Y."/>
            <person name="Higashiura N."/>
            <person name="Hirakawa H."/>
            <person name="Matsushita K."/>
        </authorList>
    </citation>
    <scope>NUCLEOTIDE SEQUENCE [LARGE SCALE GENOMIC DNA]</scope>
    <source>
        <strain evidence="2 3">HS-AP3</strain>
    </source>
</reference>
<keyword evidence="3" id="KW-1185">Reference proteome</keyword>
<feature type="signal peptide" evidence="1">
    <location>
        <begin position="1"/>
        <end position="31"/>
    </location>
</feature>
<feature type="chain" id="PRO_5002309593" evidence="1">
    <location>
        <begin position="32"/>
        <end position="260"/>
    </location>
</feature>
<dbReference type="RefSeq" id="WP_241771165.1">
    <property type="nucleotide sequence ID" value="NZ_BANB01000303.1"/>
</dbReference>
<dbReference type="CDD" id="cd00229">
    <property type="entry name" value="SGNH_hydrolase"/>
    <property type="match status" value="1"/>
</dbReference>
<dbReference type="SUPFAM" id="SSF52266">
    <property type="entry name" value="SGNH hydrolase"/>
    <property type="match status" value="1"/>
</dbReference>
<proteinExistence type="predicted"/>